<sequence>MHRPQKLSQRIYLFLIYGLLIFILLICFFIFTYYDYQKNMISEDSKNSINMCSSVREAVTTQLDQMSTISVNIVYSNAIKSNFNEFSTYYQKSGNTPNLLIASREKALAIHDIVTAMIGAFQSASDVKMYTLDGYEIELGYRMSINNVDVKSFSWYEDTLALKGHKYLTAPVYDNSLPATGYNEKSKKFISLTRSYLDANNEPEGFVEIIQDCNTIFSLASQLQEENKGSRILIYNSRDEQVFPYDSTAKENYASLIQKQNLEEHANHTITGADGKEYSITYQTISDYGWNVVHLKPYSEIIAPIVAYRNRFLLIAASAVCLTLIICYVISKQLTKPLRNLTAATEKITINRVLDEKKINLTTVDSNIKELSILCNAIRDMYEKLRTTTQDALLAKNEEDRAHLQAMQSLINPHFLYNSLTNISIMAEEGMNEDIADMCSALCDYMRYISSTLDMIVDIRTEAFYTEKYLDCMKYRFADDLIFHINIEAESEHVLIPKLIIQPFVENAFKYAFASSGPWILFLHSYIKEGFWYIEIKDNGGTLSDENREHILSSLKSMDARKDLKSLQIGGLGMKSTYMRLKLLYGEKMVFDISSRKYIETVFTIGGPILSKEEYDEKITDL</sequence>
<proteinExistence type="predicted"/>
<dbReference type="InterPro" id="IPR050640">
    <property type="entry name" value="Bact_2-comp_sensor_kinase"/>
</dbReference>
<comment type="caution">
    <text evidence="6">The sequence shown here is derived from an EMBL/GenBank/DDBJ whole genome shotgun (WGS) entry which is preliminary data.</text>
</comment>
<dbReference type="Pfam" id="PF06580">
    <property type="entry name" value="His_kinase"/>
    <property type="match status" value="1"/>
</dbReference>
<dbReference type="SUPFAM" id="SSF55874">
    <property type="entry name" value="ATPase domain of HSP90 chaperone/DNA topoisomerase II/histidine kinase"/>
    <property type="match status" value="1"/>
</dbReference>
<dbReference type="Gene3D" id="6.10.340.10">
    <property type="match status" value="1"/>
</dbReference>
<dbReference type="Gene3D" id="3.30.565.10">
    <property type="entry name" value="Histidine kinase-like ATPase, C-terminal domain"/>
    <property type="match status" value="1"/>
</dbReference>
<keyword evidence="2" id="KW-0597">Phosphoprotein</keyword>
<keyword evidence="4" id="KW-0472">Membrane</keyword>
<dbReference type="InterPro" id="IPR010559">
    <property type="entry name" value="Sig_transdc_His_kin_internal"/>
</dbReference>
<dbReference type="PANTHER" id="PTHR34220:SF7">
    <property type="entry name" value="SENSOR HISTIDINE KINASE YPDA"/>
    <property type="match status" value="1"/>
</dbReference>
<evidence type="ECO:0000256" key="1">
    <source>
        <dbReference type="ARBA" id="ARBA00004370"/>
    </source>
</evidence>
<feature type="domain" description="HAMP" evidence="5">
    <location>
        <begin position="332"/>
        <end position="390"/>
    </location>
</feature>
<evidence type="ECO:0000256" key="3">
    <source>
        <dbReference type="ARBA" id="ARBA00022679"/>
    </source>
</evidence>
<dbReference type="InterPro" id="IPR036890">
    <property type="entry name" value="HATPase_C_sf"/>
</dbReference>
<keyword evidence="7" id="KW-1185">Reference proteome</keyword>
<accession>A0ABQ0BPG2</accession>
<evidence type="ECO:0000313" key="6">
    <source>
        <dbReference type="EMBL" id="GAA6498322.1"/>
    </source>
</evidence>
<evidence type="ECO:0000256" key="4">
    <source>
        <dbReference type="SAM" id="Phobius"/>
    </source>
</evidence>
<evidence type="ECO:0000313" key="7">
    <source>
        <dbReference type="Proteomes" id="UP001600941"/>
    </source>
</evidence>
<feature type="transmembrane region" description="Helical" evidence="4">
    <location>
        <begin position="12"/>
        <end position="34"/>
    </location>
</feature>
<protein>
    <recommendedName>
        <fullName evidence="5">HAMP domain-containing protein</fullName>
    </recommendedName>
</protein>
<organism evidence="6 7">
    <name type="scientific">Blautia parvula</name>
    <dbReference type="NCBI Taxonomy" id="2877527"/>
    <lineage>
        <taxon>Bacteria</taxon>
        <taxon>Bacillati</taxon>
        <taxon>Bacillota</taxon>
        <taxon>Clostridia</taxon>
        <taxon>Lachnospirales</taxon>
        <taxon>Lachnospiraceae</taxon>
        <taxon>Blautia</taxon>
    </lineage>
</organism>
<name>A0ABQ0BPG2_9FIRM</name>
<keyword evidence="4" id="KW-0812">Transmembrane</keyword>
<dbReference type="PROSITE" id="PS50885">
    <property type="entry name" value="HAMP"/>
    <property type="match status" value="1"/>
</dbReference>
<dbReference type="EMBL" id="BAABZQ010000001">
    <property type="protein sequence ID" value="GAA6498322.1"/>
    <property type="molecule type" value="Genomic_DNA"/>
</dbReference>
<reference evidence="6 7" key="1">
    <citation type="submission" date="2024-04" db="EMBL/GenBank/DDBJ databases">
        <title>Defined microbial consortia suppress multidrug-resistant proinflammatory Enterobacteriaceae via ecological control.</title>
        <authorList>
            <person name="Furuichi M."/>
            <person name="Kawaguchi T."/>
            <person name="Pust M."/>
            <person name="Yasuma K."/>
            <person name="Plichta D."/>
            <person name="Hasegawa N."/>
            <person name="Ohya T."/>
            <person name="Bhattarai S."/>
            <person name="Sasajima S."/>
            <person name="Aoto Y."/>
            <person name="Tuganbaev T."/>
            <person name="Yaginuma M."/>
            <person name="Ueda M."/>
            <person name="Okahashi N."/>
            <person name="Amafuji K."/>
            <person name="Kiridooshi Y."/>
            <person name="Sugita K."/>
            <person name="Strazar M."/>
            <person name="Skelly A."/>
            <person name="Suda W."/>
            <person name="Hattori M."/>
            <person name="Nakamoto N."/>
            <person name="Caballero S."/>
            <person name="Norman J."/>
            <person name="Olle B."/>
            <person name="Tanoue T."/>
            <person name="Arita M."/>
            <person name="Bucci V."/>
            <person name="Atarashi K."/>
            <person name="Xavier R."/>
            <person name="Honda K."/>
        </authorList>
    </citation>
    <scope>NUCLEOTIDE SEQUENCE [LARGE SCALE GENOMIC DNA]</scope>
    <source>
        <strain evidence="7">k34-0107-D12</strain>
    </source>
</reference>
<keyword evidence="3" id="KW-0808">Transferase</keyword>
<dbReference type="Proteomes" id="UP001600941">
    <property type="component" value="Unassembled WGS sequence"/>
</dbReference>
<dbReference type="PANTHER" id="PTHR34220">
    <property type="entry name" value="SENSOR HISTIDINE KINASE YPDA"/>
    <property type="match status" value="1"/>
</dbReference>
<keyword evidence="4" id="KW-1133">Transmembrane helix</keyword>
<gene>
    <name evidence="6" type="ORF">K340107D12_11380</name>
</gene>
<evidence type="ECO:0000256" key="2">
    <source>
        <dbReference type="ARBA" id="ARBA00022553"/>
    </source>
</evidence>
<dbReference type="RefSeq" id="WP_227212120.1">
    <property type="nucleotide sequence ID" value="NZ_BAABZQ010000001.1"/>
</dbReference>
<evidence type="ECO:0000259" key="5">
    <source>
        <dbReference type="PROSITE" id="PS50885"/>
    </source>
</evidence>
<dbReference type="InterPro" id="IPR003660">
    <property type="entry name" value="HAMP_dom"/>
</dbReference>
<comment type="subcellular location">
    <subcellularLocation>
        <location evidence="1">Membrane</location>
    </subcellularLocation>
</comment>